<name>A0A0L0WBN8_GOTPU</name>
<dbReference type="AlphaFoldDB" id="A0A0L0WBN8"/>
<feature type="domain" description="BclA C-terminal" evidence="1">
    <location>
        <begin position="3"/>
        <end position="118"/>
    </location>
</feature>
<dbReference type="PATRIC" id="fig|1503.3.peg.2724"/>
<dbReference type="InterPro" id="IPR008983">
    <property type="entry name" value="Tumour_necrosis_fac-like_dom"/>
</dbReference>
<proteinExistence type="predicted"/>
<protein>
    <recommendedName>
        <fullName evidence="1">BclA C-terminal domain-containing protein</fullName>
    </recommendedName>
</protein>
<sequence>MLGANITFPNVDVSTANININGTGDIITLTETGVYQVDYNLYLGTGVSLLTTIQLRLNGTVIPGSQSFISVGLSAESNIVGQAIFQANTGAQLTLFTTGILTLGLVNTNSAAITITKIV</sequence>
<dbReference type="Proteomes" id="UP000037267">
    <property type="component" value="Unassembled WGS sequence"/>
</dbReference>
<comment type="caution">
    <text evidence="2">The sequence shown here is derived from an EMBL/GenBank/DDBJ whole genome shotgun (WGS) entry which is preliminary data.</text>
</comment>
<accession>A0A0L0WBN8</accession>
<dbReference type="EMBL" id="LGSS01000005">
    <property type="protein sequence ID" value="KNF08891.1"/>
    <property type="molecule type" value="Genomic_DNA"/>
</dbReference>
<reference evidence="3" key="1">
    <citation type="submission" date="2015-07" db="EMBL/GenBank/DDBJ databases">
        <title>Draft genome sequence of the purine-degrading Gottschalkia purinilyticum DSM 1384 (formerly Clostridium purinilyticum).</title>
        <authorList>
            <person name="Poehlein A."/>
            <person name="Schiel-Bengelsdorf B."/>
            <person name="Bengelsdorf F.R."/>
            <person name="Daniel R."/>
            <person name="Duerre P."/>
        </authorList>
    </citation>
    <scope>NUCLEOTIDE SEQUENCE [LARGE SCALE GENOMIC DNA]</scope>
    <source>
        <strain evidence="3">DSM 1384</strain>
    </source>
</reference>
<evidence type="ECO:0000259" key="1">
    <source>
        <dbReference type="Pfam" id="PF18573"/>
    </source>
</evidence>
<dbReference type="Gene3D" id="2.60.120.40">
    <property type="match status" value="1"/>
</dbReference>
<keyword evidence="3" id="KW-1185">Reference proteome</keyword>
<gene>
    <name evidence="2" type="ORF">CLPU_5c01980</name>
</gene>
<organism evidence="2 3">
    <name type="scientific">Gottschalkia purinilytica</name>
    <name type="common">Clostridium purinilyticum</name>
    <dbReference type="NCBI Taxonomy" id="1503"/>
    <lineage>
        <taxon>Bacteria</taxon>
        <taxon>Bacillati</taxon>
        <taxon>Bacillota</taxon>
        <taxon>Tissierellia</taxon>
        <taxon>Tissierellales</taxon>
        <taxon>Gottschalkiaceae</taxon>
        <taxon>Gottschalkia</taxon>
    </lineage>
</organism>
<dbReference type="Pfam" id="PF18573">
    <property type="entry name" value="BclA_C"/>
    <property type="match status" value="1"/>
</dbReference>
<dbReference type="InterPro" id="IPR041415">
    <property type="entry name" value="BclA_C"/>
</dbReference>
<evidence type="ECO:0000313" key="3">
    <source>
        <dbReference type="Proteomes" id="UP000037267"/>
    </source>
</evidence>
<evidence type="ECO:0000313" key="2">
    <source>
        <dbReference type="EMBL" id="KNF08891.1"/>
    </source>
</evidence>